<proteinExistence type="predicted"/>
<dbReference type="Pfam" id="PF14907">
    <property type="entry name" value="NTP_transf_5"/>
    <property type="match status" value="1"/>
</dbReference>
<gene>
    <name evidence="1" type="ORF">HUW50_00600</name>
</gene>
<organism evidence="1 2">
    <name type="scientific">Metabacillus elymi</name>
    <dbReference type="NCBI Taxonomy" id="2745198"/>
    <lineage>
        <taxon>Bacteria</taxon>
        <taxon>Bacillati</taxon>
        <taxon>Bacillota</taxon>
        <taxon>Bacilli</taxon>
        <taxon>Bacillales</taxon>
        <taxon>Bacillaceae</taxon>
        <taxon>Metabacillus</taxon>
    </lineage>
</organism>
<dbReference type="InterPro" id="IPR039498">
    <property type="entry name" value="NTP_transf_5"/>
</dbReference>
<accession>A0ABX6RXV1</accession>
<evidence type="ECO:0000313" key="1">
    <source>
        <dbReference type="EMBL" id="QNF26178.1"/>
    </source>
</evidence>
<dbReference type="Proteomes" id="UP000515490">
    <property type="component" value="Chromosome"/>
</dbReference>
<evidence type="ECO:0000313" key="2">
    <source>
        <dbReference type="Proteomes" id="UP000515490"/>
    </source>
</evidence>
<dbReference type="EMBL" id="CP055263">
    <property type="protein sequence ID" value="QNF26178.1"/>
    <property type="molecule type" value="Genomic_DNA"/>
</dbReference>
<dbReference type="RefSeq" id="WP_185653585.1">
    <property type="nucleotide sequence ID" value="NZ_CP055263.1"/>
</dbReference>
<protein>
    <submittedName>
        <fullName evidence="1">Nucleotidyltransferase family protein</fullName>
    </submittedName>
</protein>
<keyword evidence="2" id="KW-1185">Reference proteome</keyword>
<name>A0ABX6RXV1_9BACI</name>
<sequence length="384" mass="45785">MNNNPGLGLEELPKELKLILELLKENSLITKGMFEGIDWDLFIRLAIHHRVYSTLFFKVKINELVPQQVVNRFAFEYKKNTFKMLYLSGEMEQVSKLFDQNNLKLIHLKGPILAKELYGDVSLRTSSDLDVLVPISDLSKIDDLLIELGYEKDELVSVLNDWKWRHHHIAYFHPKKQIKLEVHWRLNPGPAKEPSFEELWKRKRTSLTTSNPVYYLGPEDLFLFLVSHGARHGWSRLRWLLDIHQILKQSLNWNKINHLMKKYQFMQVADQSLLLCSRLFGTPLNGELKHRIQSKRSWELARLSVFYYERMVNLHSEPLPLDVANYHKRYLYSIKSFQHKLLFNLSFLYPYPMDMKLLKLPKYLHFLYFPLRPILWAFRKSMTD</sequence>
<reference evidence="1 2" key="1">
    <citation type="submission" date="2020-06" db="EMBL/GenBank/DDBJ databases">
        <title>Metabacillus dokdonensis sp. nov., isolated from the rhizosphere of Elymus tsukushiensis, a plant native to the Dokdo Islands, Republic of Korea.</title>
        <authorList>
            <person name="Lee S.Y."/>
            <person name="Hwang Y.J."/>
            <person name="Son J.S."/>
            <person name="Ghim S.Y."/>
        </authorList>
    </citation>
    <scope>NUCLEOTIDE SEQUENCE [LARGE SCALE GENOMIC DNA]</scope>
    <source>
        <strain evidence="1 2">KUDC1714</strain>
    </source>
</reference>